<evidence type="ECO:0000313" key="11">
    <source>
        <dbReference type="EMBL" id="MCS5726326.1"/>
    </source>
</evidence>
<evidence type="ECO:0000256" key="5">
    <source>
        <dbReference type="ARBA" id="ARBA00022723"/>
    </source>
</evidence>
<dbReference type="GO" id="GO:0019677">
    <property type="term" value="P:NAD+ catabolic process"/>
    <property type="evidence" value="ECO:0007669"/>
    <property type="project" value="TreeGrafter"/>
</dbReference>
<dbReference type="GO" id="GO:0035529">
    <property type="term" value="F:NADH pyrophosphatase activity"/>
    <property type="evidence" value="ECO:0007669"/>
    <property type="project" value="TreeGrafter"/>
</dbReference>
<dbReference type="GO" id="GO:0046872">
    <property type="term" value="F:metal ion binding"/>
    <property type="evidence" value="ECO:0007669"/>
    <property type="project" value="UniProtKB-KW"/>
</dbReference>
<dbReference type="PROSITE" id="PS51462">
    <property type="entry name" value="NUDIX"/>
    <property type="match status" value="1"/>
</dbReference>
<dbReference type="NCBIfam" id="NF001299">
    <property type="entry name" value="PRK00241.1"/>
    <property type="match status" value="1"/>
</dbReference>
<dbReference type="InterPro" id="IPR015797">
    <property type="entry name" value="NUDIX_hydrolase-like_dom_sf"/>
</dbReference>
<comment type="caution">
    <text evidence="11">The sequence shown here is derived from an EMBL/GenBank/DDBJ whole genome shotgun (WGS) entry which is preliminary data.</text>
</comment>
<dbReference type="RefSeq" id="WP_259528018.1">
    <property type="nucleotide sequence ID" value="NZ_JANLCK010000004.1"/>
</dbReference>
<keyword evidence="8" id="KW-0520">NAD</keyword>
<keyword evidence="5" id="KW-0479">Metal-binding</keyword>
<dbReference type="InterPro" id="IPR050241">
    <property type="entry name" value="NAD-cap_RNA_hydrolase_NudC"/>
</dbReference>
<evidence type="ECO:0000256" key="3">
    <source>
        <dbReference type="ARBA" id="ARBA00009595"/>
    </source>
</evidence>
<dbReference type="AlphaFoldDB" id="A0AA41XJ90"/>
<dbReference type="EMBL" id="JANLCK010000004">
    <property type="protein sequence ID" value="MCS5726326.1"/>
    <property type="molecule type" value="Genomic_DNA"/>
</dbReference>
<comment type="similarity">
    <text evidence="3">Belongs to the Nudix hydrolase family. NudC subfamily.</text>
</comment>
<reference evidence="11" key="1">
    <citation type="submission" date="2022-08" db="EMBL/GenBank/DDBJ databases">
        <authorList>
            <person name="Deng Y."/>
            <person name="Han X.-F."/>
            <person name="Zhang Y.-Q."/>
        </authorList>
    </citation>
    <scope>NUCLEOTIDE SEQUENCE</scope>
    <source>
        <strain evidence="11">CPCC 203407</strain>
    </source>
</reference>
<keyword evidence="6 11" id="KW-0378">Hydrolase</keyword>
<feature type="domain" description="Nudix hydrolase" evidence="10">
    <location>
        <begin position="232"/>
        <end position="363"/>
    </location>
</feature>
<dbReference type="Pfam" id="PF00293">
    <property type="entry name" value="NUDIX"/>
    <property type="match status" value="1"/>
</dbReference>
<name>A0AA41XJ90_9MICO</name>
<dbReference type="InterPro" id="IPR015376">
    <property type="entry name" value="Znr_NADH_PPase"/>
</dbReference>
<dbReference type="Pfam" id="PF09297">
    <property type="entry name" value="Zn_ribbon_NUD"/>
    <property type="match status" value="1"/>
</dbReference>
<comment type="cofactor">
    <cofactor evidence="2">
        <name>Zn(2+)</name>
        <dbReference type="ChEBI" id="CHEBI:29105"/>
    </cofactor>
</comment>
<accession>A0AA41XJ90</accession>
<dbReference type="SUPFAM" id="SSF55811">
    <property type="entry name" value="Nudix"/>
    <property type="match status" value="1"/>
</dbReference>
<sequence length="376" mass="39791">MSRAFQSSLPLARHRIDRDHAARRDDALLDARWASQEARVLVLHKGTALAAAGADPENWDGFGHRPTSRVRAGVALVSPAALPGVVVETILTDGIRLYLGLALGAAEGTTGGRDGGDGAEAEAEAVAAVTEQPVAGALPSGSPVFAVSLGDEQVEALATAAREAGEPEPVWINLRLVAADLGDSEAGAFTEALAMFNWHATHTHCPRCGAATLVESGGWVRRCPVQDIELFPRTDAAVIVGIVDEHDRLLLGSNAMWENNRFSLLAGFVEPGESLEAAAIREIAEESGVVIDDPEYLGSQPWPFPASLMVGFLAKVSPDHPPVLRPDGDEILALRWFTRDEIADPESGVLLPGSSSIARAIIERWYGGPLPEPEPA</sequence>
<evidence type="ECO:0000256" key="9">
    <source>
        <dbReference type="ARBA" id="ARBA00023679"/>
    </source>
</evidence>
<evidence type="ECO:0000256" key="8">
    <source>
        <dbReference type="ARBA" id="ARBA00023027"/>
    </source>
</evidence>
<dbReference type="Proteomes" id="UP001165587">
    <property type="component" value="Unassembled WGS sequence"/>
</dbReference>
<evidence type="ECO:0000313" key="12">
    <source>
        <dbReference type="Proteomes" id="UP001165587"/>
    </source>
</evidence>
<dbReference type="InterPro" id="IPR020084">
    <property type="entry name" value="NUDIX_hydrolase_CS"/>
</dbReference>
<dbReference type="CDD" id="cd03429">
    <property type="entry name" value="NUDIX_NADH_pyrophosphatase_Nudt13"/>
    <property type="match status" value="1"/>
</dbReference>
<dbReference type="Gene3D" id="3.90.79.10">
    <property type="entry name" value="Nucleoside Triphosphate Pyrophosphohydrolase"/>
    <property type="match status" value="1"/>
</dbReference>
<evidence type="ECO:0000259" key="10">
    <source>
        <dbReference type="PROSITE" id="PS51462"/>
    </source>
</evidence>
<comment type="cofactor">
    <cofactor evidence="1">
        <name>Mg(2+)</name>
        <dbReference type="ChEBI" id="CHEBI:18420"/>
    </cofactor>
</comment>
<proteinExistence type="inferred from homology"/>
<dbReference type="GO" id="GO:0006742">
    <property type="term" value="P:NADP+ catabolic process"/>
    <property type="evidence" value="ECO:0007669"/>
    <property type="project" value="TreeGrafter"/>
</dbReference>
<dbReference type="PANTHER" id="PTHR42904">
    <property type="entry name" value="NUDIX HYDROLASE, NUDC SUBFAMILY"/>
    <property type="match status" value="1"/>
</dbReference>
<evidence type="ECO:0000256" key="4">
    <source>
        <dbReference type="ARBA" id="ARBA00012381"/>
    </source>
</evidence>
<dbReference type="PROSITE" id="PS00893">
    <property type="entry name" value="NUDIX_BOX"/>
    <property type="match status" value="1"/>
</dbReference>
<protein>
    <recommendedName>
        <fullName evidence="4">NAD(+) diphosphatase</fullName>
        <ecNumber evidence="4">3.6.1.22</ecNumber>
    </recommendedName>
</protein>
<dbReference type="InterPro" id="IPR049734">
    <property type="entry name" value="NudC-like_C"/>
</dbReference>
<gene>
    <name evidence="11" type="primary">nudC</name>
    <name evidence="11" type="ORF">N1028_10525</name>
</gene>
<keyword evidence="12" id="KW-1185">Reference proteome</keyword>
<evidence type="ECO:0000256" key="1">
    <source>
        <dbReference type="ARBA" id="ARBA00001946"/>
    </source>
</evidence>
<evidence type="ECO:0000256" key="6">
    <source>
        <dbReference type="ARBA" id="ARBA00022801"/>
    </source>
</evidence>
<dbReference type="InterPro" id="IPR000086">
    <property type="entry name" value="NUDIX_hydrolase_dom"/>
</dbReference>
<dbReference type="EC" id="3.6.1.22" evidence="4"/>
<evidence type="ECO:0000256" key="7">
    <source>
        <dbReference type="ARBA" id="ARBA00022842"/>
    </source>
</evidence>
<dbReference type="Gene3D" id="3.90.79.20">
    <property type="match status" value="1"/>
</dbReference>
<dbReference type="PANTHER" id="PTHR42904:SF6">
    <property type="entry name" value="NAD-CAPPED RNA HYDROLASE NUDT12"/>
    <property type="match status" value="1"/>
</dbReference>
<keyword evidence="7" id="KW-0460">Magnesium</keyword>
<organism evidence="11 12">
    <name type="scientific">Herbiconiux oxytropis</name>
    <dbReference type="NCBI Taxonomy" id="2970915"/>
    <lineage>
        <taxon>Bacteria</taxon>
        <taxon>Bacillati</taxon>
        <taxon>Actinomycetota</taxon>
        <taxon>Actinomycetes</taxon>
        <taxon>Micrococcales</taxon>
        <taxon>Microbacteriaceae</taxon>
        <taxon>Herbiconiux</taxon>
    </lineage>
</organism>
<comment type="catalytic activity">
    <reaction evidence="9">
        <text>a 5'-end NAD(+)-phospho-ribonucleoside in mRNA + H2O = a 5'-end phospho-adenosine-phospho-ribonucleoside in mRNA + beta-nicotinamide D-ribonucleotide + 2 H(+)</text>
        <dbReference type="Rhea" id="RHEA:60876"/>
        <dbReference type="Rhea" id="RHEA-COMP:15698"/>
        <dbReference type="Rhea" id="RHEA-COMP:15719"/>
        <dbReference type="ChEBI" id="CHEBI:14649"/>
        <dbReference type="ChEBI" id="CHEBI:15377"/>
        <dbReference type="ChEBI" id="CHEBI:15378"/>
        <dbReference type="ChEBI" id="CHEBI:144029"/>
        <dbReference type="ChEBI" id="CHEBI:144051"/>
    </reaction>
    <physiologicalReaction direction="left-to-right" evidence="9">
        <dbReference type="Rhea" id="RHEA:60877"/>
    </physiologicalReaction>
</comment>
<evidence type="ECO:0000256" key="2">
    <source>
        <dbReference type="ARBA" id="ARBA00001947"/>
    </source>
</evidence>
<dbReference type="GO" id="GO:0005829">
    <property type="term" value="C:cytosol"/>
    <property type="evidence" value="ECO:0007669"/>
    <property type="project" value="TreeGrafter"/>
</dbReference>